<evidence type="ECO:0000256" key="2">
    <source>
        <dbReference type="SAM" id="SignalP"/>
    </source>
</evidence>
<feature type="compositionally biased region" description="Basic and acidic residues" evidence="1">
    <location>
        <begin position="55"/>
        <end position="66"/>
    </location>
</feature>
<accession>A0A177DC28</accession>
<dbReference type="RefSeq" id="XP_018382457.1">
    <property type="nucleotide sequence ID" value="XM_018523712.1"/>
</dbReference>
<keyword evidence="4" id="KW-1185">Reference proteome</keyword>
<dbReference type="GeneID" id="29109306"/>
<feature type="region of interest" description="Disordered" evidence="1">
    <location>
        <begin position="37"/>
        <end position="66"/>
    </location>
</feature>
<feature type="signal peptide" evidence="2">
    <location>
        <begin position="1"/>
        <end position="27"/>
    </location>
</feature>
<feature type="chain" id="PRO_5008059236" evidence="2">
    <location>
        <begin position="28"/>
        <end position="121"/>
    </location>
</feature>
<protein>
    <submittedName>
        <fullName evidence="3">Uncharacterized protein</fullName>
    </submittedName>
</protein>
<sequence length="121" mass="13621">MIHYSLRVALTTLLFAIFTLLVTDTLAATPPLDHPIPNPPSFPPIYHKPSTLSSIRRDTHDQRDNRRMEANKCVRCKYTRLLDALEHGTARLVNRMRSVEMVVHSIVGGIGLADSKEMDSV</sequence>
<evidence type="ECO:0000256" key="1">
    <source>
        <dbReference type="SAM" id="MobiDB-lite"/>
    </source>
</evidence>
<dbReference type="Proteomes" id="UP000077248">
    <property type="component" value="Unassembled WGS sequence"/>
</dbReference>
<name>A0A177DC28_ALTAL</name>
<dbReference type="AlphaFoldDB" id="A0A177DC28"/>
<dbReference type="EMBL" id="KV441487">
    <property type="protein sequence ID" value="OAG17036.1"/>
    <property type="molecule type" value="Genomic_DNA"/>
</dbReference>
<evidence type="ECO:0000313" key="4">
    <source>
        <dbReference type="Proteomes" id="UP000077248"/>
    </source>
</evidence>
<proteinExistence type="predicted"/>
<organism evidence="3 4">
    <name type="scientific">Alternaria alternata</name>
    <name type="common">Alternaria rot fungus</name>
    <name type="synonym">Torula alternata</name>
    <dbReference type="NCBI Taxonomy" id="5599"/>
    <lineage>
        <taxon>Eukaryota</taxon>
        <taxon>Fungi</taxon>
        <taxon>Dikarya</taxon>
        <taxon>Ascomycota</taxon>
        <taxon>Pezizomycotina</taxon>
        <taxon>Dothideomycetes</taxon>
        <taxon>Pleosporomycetidae</taxon>
        <taxon>Pleosporales</taxon>
        <taxon>Pleosporineae</taxon>
        <taxon>Pleosporaceae</taxon>
        <taxon>Alternaria</taxon>
        <taxon>Alternaria sect. Alternaria</taxon>
        <taxon>Alternaria alternata complex</taxon>
    </lineage>
</organism>
<dbReference type="VEuPathDB" id="FungiDB:CC77DRAFT_1011530"/>
<keyword evidence="2" id="KW-0732">Signal</keyword>
<gene>
    <name evidence="3" type="ORF">CC77DRAFT_1011530</name>
</gene>
<dbReference type="KEGG" id="aalt:CC77DRAFT_1011530"/>
<evidence type="ECO:0000313" key="3">
    <source>
        <dbReference type="EMBL" id="OAG17036.1"/>
    </source>
</evidence>
<reference evidence="3 4" key="1">
    <citation type="submission" date="2016-05" db="EMBL/GenBank/DDBJ databases">
        <title>Comparative analysis of secretome profiles of manganese(II)-oxidizing ascomycete fungi.</title>
        <authorList>
            <consortium name="DOE Joint Genome Institute"/>
            <person name="Zeiner C.A."/>
            <person name="Purvine S.O."/>
            <person name="Zink E.M."/>
            <person name="Wu S."/>
            <person name="Pasa-Tolic L."/>
            <person name="Chaput D.L."/>
            <person name="Haridas S."/>
            <person name="Grigoriev I.V."/>
            <person name="Santelli C.M."/>
            <person name="Hansel C.M."/>
        </authorList>
    </citation>
    <scope>NUCLEOTIDE SEQUENCE [LARGE SCALE GENOMIC DNA]</scope>
    <source>
        <strain evidence="3 4">SRC1lrK2f</strain>
    </source>
</reference>